<dbReference type="PANTHER" id="PTHR45962:SF1">
    <property type="entry name" value="N-FATTY-ACYL-AMINO ACID SYNTHASE_HYDROLASE PM20D1"/>
    <property type="match status" value="1"/>
</dbReference>
<keyword evidence="5" id="KW-0862">Zinc</keyword>
<gene>
    <name evidence="8" type="ORF">MGWOODY_Smn1516</name>
</gene>
<reference evidence="8" key="1">
    <citation type="submission" date="2015-10" db="EMBL/GenBank/DDBJ databases">
        <authorList>
            <person name="Gilbert D.G."/>
        </authorList>
    </citation>
    <scope>NUCLEOTIDE SEQUENCE</scope>
</reference>
<feature type="domain" description="Peptidase M20 dimerisation" evidence="7">
    <location>
        <begin position="3"/>
        <end position="150"/>
    </location>
</feature>
<proteinExistence type="inferred from homology"/>
<protein>
    <submittedName>
        <fullName evidence="8">Peptidase M20:Peptidase dimerisation</fullName>
    </submittedName>
</protein>
<dbReference type="Pfam" id="PF07687">
    <property type="entry name" value="M20_dimer"/>
    <property type="match status" value="1"/>
</dbReference>
<dbReference type="InterPro" id="IPR011650">
    <property type="entry name" value="Peptidase_M20_dimer"/>
</dbReference>
<evidence type="ECO:0000259" key="7">
    <source>
        <dbReference type="Pfam" id="PF07687"/>
    </source>
</evidence>
<evidence type="ECO:0000256" key="4">
    <source>
        <dbReference type="ARBA" id="ARBA00022801"/>
    </source>
</evidence>
<dbReference type="GO" id="GO:0046872">
    <property type="term" value="F:metal ion binding"/>
    <property type="evidence" value="ECO:0007669"/>
    <property type="project" value="UniProtKB-KW"/>
</dbReference>
<name>A0A160TJY9_9ZZZZ</name>
<evidence type="ECO:0000256" key="3">
    <source>
        <dbReference type="ARBA" id="ARBA00022723"/>
    </source>
</evidence>
<dbReference type="InterPro" id="IPR047177">
    <property type="entry name" value="Pept_M20A"/>
</dbReference>
<sequence>MQVGEKSNRSFEVETTNPGGHSSIPIDDNAIYELADAIEKLRAYTFPVRFNDTTRAFFAKAGAERNDETGRAMAALAANPADRSAEAIVSADRTFNSMLRTTCVATMLEAGHAVNALPQRAKATVNCRIVPGEDADTTRAALIAAIADAKTKVTLVGRLRPVAVPPPLDPKIMGPAEKLVARYFPGVSLIPTMSTGATDATYLAPIGIPTYGVPGSWGDPDGNGAHGLNERREVRSVYVGRDFLFDLVKAYASGS</sequence>
<keyword evidence="4" id="KW-0378">Hydrolase</keyword>
<feature type="region of interest" description="Disordered" evidence="6">
    <location>
        <begin position="1"/>
        <end position="24"/>
    </location>
</feature>
<evidence type="ECO:0000256" key="2">
    <source>
        <dbReference type="ARBA" id="ARBA00022670"/>
    </source>
</evidence>
<dbReference type="Gene3D" id="3.30.70.360">
    <property type="match status" value="1"/>
</dbReference>
<dbReference type="GO" id="GO:0008233">
    <property type="term" value="F:peptidase activity"/>
    <property type="evidence" value="ECO:0007669"/>
    <property type="project" value="UniProtKB-KW"/>
</dbReference>
<dbReference type="SUPFAM" id="SSF53187">
    <property type="entry name" value="Zn-dependent exopeptidases"/>
    <property type="match status" value="1"/>
</dbReference>
<comment type="similarity">
    <text evidence="1">Belongs to the peptidase M20A family.</text>
</comment>
<evidence type="ECO:0000313" key="8">
    <source>
        <dbReference type="EMBL" id="CUS45460.1"/>
    </source>
</evidence>
<organism evidence="8">
    <name type="scientific">hydrothermal vent metagenome</name>
    <dbReference type="NCBI Taxonomy" id="652676"/>
    <lineage>
        <taxon>unclassified sequences</taxon>
        <taxon>metagenomes</taxon>
        <taxon>ecological metagenomes</taxon>
    </lineage>
</organism>
<evidence type="ECO:0000256" key="1">
    <source>
        <dbReference type="ARBA" id="ARBA00006247"/>
    </source>
</evidence>
<dbReference type="AlphaFoldDB" id="A0A160TJY9"/>
<dbReference type="Gene3D" id="1.10.150.900">
    <property type="match status" value="1"/>
</dbReference>
<dbReference type="EMBL" id="CZQE01000264">
    <property type="protein sequence ID" value="CUS45460.1"/>
    <property type="molecule type" value="Genomic_DNA"/>
</dbReference>
<keyword evidence="3" id="KW-0479">Metal-binding</keyword>
<dbReference type="PANTHER" id="PTHR45962">
    <property type="entry name" value="N-FATTY-ACYL-AMINO ACID SYNTHASE/HYDROLASE PM20D1"/>
    <property type="match status" value="1"/>
</dbReference>
<feature type="compositionally biased region" description="Basic and acidic residues" evidence="6">
    <location>
        <begin position="1"/>
        <end position="12"/>
    </location>
</feature>
<evidence type="ECO:0000256" key="6">
    <source>
        <dbReference type="SAM" id="MobiDB-lite"/>
    </source>
</evidence>
<accession>A0A160TJY9</accession>
<keyword evidence="2" id="KW-0645">Protease</keyword>
<dbReference type="GO" id="GO:0006508">
    <property type="term" value="P:proteolysis"/>
    <property type="evidence" value="ECO:0007669"/>
    <property type="project" value="UniProtKB-KW"/>
</dbReference>
<evidence type="ECO:0000256" key="5">
    <source>
        <dbReference type="ARBA" id="ARBA00022833"/>
    </source>
</evidence>